<evidence type="ECO:0000313" key="6">
    <source>
        <dbReference type="EMBL" id="KIM90733.1"/>
    </source>
</evidence>
<evidence type="ECO:0000256" key="3">
    <source>
        <dbReference type="PROSITE-ProRule" id="PRU00176"/>
    </source>
</evidence>
<dbReference type="SMART" id="SM00360">
    <property type="entry name" value="RRM"/>
    <property type="match status" value="1"/>
</dbReference>
<dbReference type="Proteomes" id="UP000054166">
    <property type="component" value="Unassembled WGS sequence"/>
</dbReference>
<dbReference type="CDD" id="cd00590">
    <property type="entry name" value="RRM_SF"/>
    <property type="match status" value="1"/>
</dbReference>
<dbReference type="OrthoDB" id="4726at2759"/>
<evidence type="ECO:0000256" key="1">
    <source>
        <dbReference type="ARBA" id="ARBA00022737"/>
    </source>
</evidence>
<dbReference type="SUPFAM" id="SSF54928">
    <property type="entry name" value="RNA-binding domain, RBD"/>
    <property type="match status" value="1"/>
</dbReference>
<dbReference type="GO" id="GO:0003723">
    <property type="term" value="F:RNA binding"/>
    <property type="evidence" value="ECO:0007669"/>
    <property type="project" value="UniProtKB-UniRule"/>
</dbReference>
<evidence type="ECO:0000259" key="5">
    <source>
        <dbReference type="PROSITE" id="PS50102"/>
    </source>
</evidence>
<dbReference type="InterPro" id="IPR035979">
    <property type="entry name" value="RBD_domain_sf"/>
</dbReference>
<protein>
    <recommendedName>
        <fullName evidence="5">RRM domain-containing protein</fullName>
    </recommendedName>
</protein>
<keyword evidence="7" id="KW-1185">Reference proteome</keyword>
<proteinExistence type="predicted"/>
<accession>A0A0C3BW15</accession>
<evidence type="ECO:0000313" key="7">
    <source>
        <dbReference type="Proteomes" id="UP000054166"/>
    </source>
</evidence>
<name>A0A0C3BW15_PILCF</name>
<dbReference type="InterPro" id="IPR012677">
    <property type="entry name" value="Nucleotide-bd_a/b_plait_sf"/>
</dbReference>
<sequence length="256" mass="28744">MARFRCPTASSSFDSASSESNPRRVDRNGRVSKVAKMTIRADPTSTSSSRSGKRKRSTSDEQKKAMIREALRLDQLRANVKKRESCFVYVGNIPPTVTEAVLRNHFKKCGPIEDICIRCSSGTAVLIGQAHLCRTPRDRQYATIMFNRPKAVAKALKLNGSDIHSFQIRVCLAVAQLPELADIIGWRIDAIKERKGVPRRNPTGYKGLMPSPTERVVHHNDIIQADASTTSSQTHQPKSFIRNFMFWNMSFPKTII</sequence>
<dbReference type="HOGENOM" id="CLU_084279_0_0_1"/>
<dbReference type="InParanoid" id="A0A0C3BW15"/>
<keyword evidence="1" id="KW-0677">Repeat</keyword>
<dbReference type="STRING" id="765440.A0A0C3BW15"/>
<dbReference type="Gene3D" id="3.30.70.330">
    <property type="match status" value="1"/>
</dbReference>
<feature type="compositionally biased region" description="Low complexity" evidence="4">
    <location>
        <begin position="10"/>
        <end position="20"/>
    </location>
</feature>
<dbReference type="EMBL" id="KN832972">
    <property type="protein sequence ID" value="KIM90733.1"/>
    <property type="molecule type" value="Genomic_DNA"/>
</dbReference>
<dbReference type="PANTHER" id="PTHR23236:SF119">
    <property type="entry name" value="NUCLEAR RNA-BINDING PROTEIN SART-3"/>
    <property type="match status" value="1"/>
</dbReference>
<evidence type="ECO:0000256" key="2">
    <source>
        <dbReference type="ARBA" id="ARBA00022884"/>
    </source>
</evidence>
<dbReference type="Pfam" id="PF00076">
    <property type="entry name" value="RRM_1"/>
    <property type="match status" value="1"/>
</dbReference>
<dbReference type="PROSITE" id="PS50102">
    <property type="entry name" value="RRM"/>
    <property type="match status" value="1"/>
</dbReference>
<feature type="domain" description="RRM" evidence="5">
    <location>
        <begin position="86"/>
        <end position="175"/>
    </location>
</feature>
<organism evidence="6 7">
    <name type="scientific">Piloderma croceum (strain F 1598)</name>
    <dbReference type="NCBI Taxonomy" id="765440"/>
    <lineage>
        <taxon>Eukaryota</taxon>
        <taxon>Fungi</taxon>
        <taxon>Dikarya</taxon>
        <taxon>Basidiomycota</taxon>
        <taxon>Agaricomycotina</taxon>
        <taxon>Agaricomycetes</taxon>
        <taxon>Agaricomycetidae</taxon>
        <taxon>Atheliales</taxon>
        <taxon>Atheliaceae</taxon>
        <taxon>Piloderma</taxon>
    </lineage>
</organism>
<feature type="region of interest" description="Disordered" evidence="4">
    <location>
        <begin position="1"/>
        <end position="64"/>
    </location>
</feature>
<dbReference type="InterPro" id="IPR000504">
    <property type="entry name" value="RRM_dom"/>
</dbReference>
<dbReference type="PANTHER" id="PTHR23236">
    <property type="entry name" value="EUKARYOTIC TRANSLATION INITIATION FACTOR 4B/4H"/>
    <property type="match status" value="1"/>
</dbReference>
<dbReference type="AlphaFoldDB" id="A0A0C3BW15"/>
<reference evidence="6 7" key="1">
    <citation type="submission" date="2014-04" db="EMBL/GenBank/DDBJ databases">
        <authorList>
            <consortium name="DOE Joint Genome Institute"/>
            <person name="Kuo A."/>
            <person name="Tarkka M."/>
            <person name="Buscot F."/>
            <person name="Kohler A."/>
            <person name="Nagy L.G."/>
            <person name="Floudas D."/>
            <person name="Copeland A."/>
            <person name="Barry K.W."/>
            <person name="Cichocki N."/>
            <person name="Veneault-Fourrey C."/>
            <person name="LaButti K."/>
            <person name="Lindquist E.A."/>
            <person name="Lipzen A."/>
            <person name="Lundell T."/>
            <person name="Morin E."/>
            <person name="Murat C."/>
            <person name="Sun H."/>
            <person name="Tunlid A."/>
            <person name="Henrissat B."/>
            <person name="Grigoriev I.V."/>
            <person name="Hibbett D.S."/>
            <person name="Martin F."/>
            <person name="Nordberg H.P."/>
            <person name="Cantor M.N."/>
            <person name="Hua S.X."/>
        </authorList>
    </citation>
    <scope>NUCLEOTIDE SEQUENCE [LARGE SCALE GENOMIC DNA]</scope>
    <source>
        <strain evidence="6 7">F 1598</strain>
    </source>
</reference>
<evidence type="ECO:0000256" key="4">
    <source>
        <dbReference type="SAM" id="MobiDB-lite"/>
    </source>
</evidence>
<keyword evidence="2 3" id="KW-0694">RNA-binding</keyword>
<gene>
    <name evidence="6" type="ORF">PILCRDRAFT_144582</name>
</gene>
<reference evidence="7" key="2">
    <citation type="submission" date="2015-01" db="EMBL/GenBank/DDBJ databases">
        <title>Evolutionary Origins and Diversification of the Mycorrhizal Mutualists.</title>
        <authorList>
            <consortium name="DOE Joint Genome Institute"/>
            <consortium name="Mycorrhizal Genomics Consortium"/>
            <person name="Kohler A."/>
            <person name="Kuo A."/>
            <person name="Nagy L.G."/>
            <person name="Floudas D."/>
            <person name="Copeland A."/>
            <person name="Barry K.W."/>
            <person name="Cichocki N."/>
            <person name="Veneault-Fourrey C."/>
            <person name="LaButti K."/>
            <person name="Lindquist E.A."/>
            <person name="Lipzen A."/>
            <person name="Lundell T."/>
            <person name="Morin E."/>
            <person name="Murat C."/>
            <person name="Riley R."/>
            <person name="Ohm R."/>
            <person name="Sun H."/>
            <person name="Tunlid A."/>
            <person name="Henrissat B."/>
            <person name="Grigoriev I.V."/>
            <person name="Hibbett D.S."/>
            <person name="Martin F."/>
        </authorList>
    </citation>
    <scope>NUCLEOTIDE SEQUENCE [LARGE SCALE GENOMIC DNA]</scope>
    <source>
        <strain evidence="7">F 1598</strain>
    </source>
</reference>